<dbReference type="GO" id="GO:0033969">
    <property type="term" value="F:gamma-glutamyl-gamma-aminobutyrate hydrolase activity"/>
    <property type="evidence" value="ECO:0007669"/>
    <property type="project" value="TreeGrafter"/>
</dbReference>
<dbReference type="SUPFAM" id="SSF52317">
    <property type="entry name" value="Class I glutamine amidotransferase-like"/>
    <property type="match status" value="1"/>
</dbReference>
<dbReference type="Proteomes" id="UP000182486">
    <property type="component" value="Unassembled WGS sequence"/>
</dbReference>
<dbReference type="Pfam" id="PF07722">
    <property type="entry name" value="Peptidase_C26"/>
    <property type="match status" value="1"/>
</dbReference>
<dbReference type="EMBL" id="MEIA01000476">
    <property type="protein sequence ID" value="OJF10500.1"/>
    <property type="molecule type" value="Genomic_DNA"/>
</dbReference>
<dbReference type="PROSITE" id="PS51273">
    <property type="entry name" value="GATASE_TYPE_1"/>
    <property type="match status" value="1"/>
</dbReference>
<reference evidence="1 2" key="1">
    <citation type="submission" date="2016-09" db="EMBL/GenBank/DDBJ databases">
        <title>Couchioplanes caeruleus draft genome sequence.</title>
        <authorList>
            <person name="Sheehan J."/>
            <person name="Caffrey P."/>
        </authorList>
    </citation>
    <scope>NUCLEOTIDE SEQUENCE [LARGE SCALE GENOMIC DNA]</scope>
    <source>
        <strain evidence="1 2">DSM 43634</strain>
    </source>
</reference>
<dbReference type="RefSeq" id="WP_071809058.1">
    <property type="nucleotide sequence ID" value="NZ_MEIA01000476.1"/>
</dbReference>
<dbReference type="AlphaFoldDB" id="A0A1K0GHV2"/>
<accession>A0A1K0GHV2</accession>
<dbReference type="GO" id="GO:0006598">
    <property type="term" value="P:polyamine catabolic process"/>
    <property type="evidence" value="ECO:0007669"/>
    <property type="project" value="TreeGrafter"/>
</dbReference>
<dbReference type="InterPro" id="IPR011697">
    <property type="entry name" value="Peptidase_C26"/>
</dbReference>
<dbReference type="PANTHER" id="PTHR43235">
    <property type="entry name" value="GLUTAMINE AMIDOTRANSFERASE PB2B2.05-RELATED"/>
    <property type="match status" value="1"/>
</dbReference>
<dbReference type="InterPro" id="IPR044668">
    <property type="entry name" value="PuuD-like"/>
</dbReference>
<evidence type="ECO:0000313" key="2">
    <source>
        <dbReference type="Proteomes" id="UP000182486"/>
    </source>
</evidence>
<keyword evidence="2" id="KW-1185">Reference proteome</keyword>
<gene>
    <name evidence="1" type="ORF">BG844_32000</name>
</gene>
<proteinExistence type="predicted"/>
<dbReference type="CDD" id="cd01745">
    <property type="entry name" value="GATase1_2"/>
    <property type="match status" value="1"/>
</dbReference>
<name>A0A1K0GHV2_9ACTN</name>
<dbReference type="InterPro" id="IPR029062">
    <property type="entry name" value="Class_I_gatase-like"/>
</dbReference>
<evidence type="ECO:0000313" key="1">
    <source>
        <dbReference type="EMBL" id="OJF10500.1"/>
    </source>
</evidence>
<keyword evidence="1" id="KW-0378">Hydrolase</keyword>
<dbReference type="GO" id="GO:0005829">
    <property type="term" value="C:cytosol"/>
    <property type="evidence" value="ECO:0007669"/>
    <property type="project" value="TreeGrafter"/>
</dbReference>
<sequence>MRPVIGITTYVEPATWAVWHDLPTVLIPHDYVAAVTAAGGRAVLLPPDDLDADVLRVLDGLVLSGGADIDPGLYGERPEPLTVTRPDRDSAELLLARAALEMDLPVLGICRGMQLLVAAAGGTLHQHLPDVLGHDRHRPAPAVYGRQEVLFTAGSRIAALMGDDREVRCYHHQGVADPGTLLVTGRAEDGGVEAVEDPARSFVLGVQWHPEVMRDKRLFAALMEASSPRGGLTRPTG</sequence>
<dbReference type="PANTHER" id="PTHR43235:SF1">
    <property type="entry name" value="GLUTAMINE AMIDOTRANSFERASE PB2B2.05-RELATED"/>
    <property type="match status" value="1"/>
</dbReference>
<dbReference type="Gene3D" id="3.40.50.880">
    <property type="match status" value="1"/>
</dbReference>
<comment type="caution">
    <text evidence="1">The sequence shown here is derived from an EMBL/GenBank/DDBJ whole genome shotgun (WGS) entry which is preliminary data.</text>
</comment>
<organism evidence="1 2">
    <name type="scientific">Couchioplanes caeruleus subsp. caeruleus</name>
    <dbReference type="NCBI Taxonomy" id="56427"/>
    <lineage>
        <taxon>Bacteria</taxon>
        <taxon>Bacillati</taxon>
        <taxon>Actinomycetota</taxon>
        <taxon>Actinomycetes</taxon>
        <taxon>Micromonosporales</taxon>
        <taxon>Micromonosporaceae</taxon>
        <taxon>Couchioplanes</taxon>
    </lineage>
</organism>
<protein>
    <submittedName>
        <fullName evidence="1">Gamma-glutamyl-gamma-aminobutyrate hydrolase</fullName>
    </submittedName>
</protein>